<reference evidence="7 10" key="1">
    <citation type="journal article" date="2018" name="Front. Microbiol.">
        <title>Genome Sequencing of Streptomyces atratus SCSIOZH16 and Activation Production of Nocardamine via Metabolic Engineering.</title>
        <authorList>
            <person name="Li Y."/>
            <person name="Zhang C."/>
            <person name="Liu C."/>
            <person name="Ju J."/>
            <person name="Ma J."/>
        </authorList>
    </citation>
    <scope>NUCLEOTIDE SEQUENCE [LARGE SCALE GENOMIC DNA]</scope>
    <source>
        <strain evidence="7 10">SCSIO_ZH16</strain>
    </source>
</reference>
<evidence type="ECO:0000256" key="1">
    <source>
        <dbReference type="SAM" id="MobiDB-lite"/>
    </source>
</evidence>
<dbReference type="NCBIfam" id="NF041680">
    <property type="entry name" value="transp_NF041680"/>
    <property type="match status" value="1"/>
</dbReference>
<accession>A0A2Z5JNM6</accession>
<evidence type="ECO:0000313" key="9">
    <source>
        <dbReference type="EMBL" id="AXE82493.1"/>
    </source>
</evidence>
<dbReference type="KEGG" id="sata:C5746_39835"/>
<dbReference type="KEGG" id="sata:C5746_00150"/>
<dbReference type="EMBL" id="CP027306">
    <property type="protein sequence ID" value="AXE82050.1"/>
    <property type="molecule type" value="Genomic_DNA"/>
</dbReference>
<dbReference type="EMBL" id="CP027306">
    <property type="protein sequence ID" value="AXE79141.1"/>
    <property type="molecule type" value="Genomic_DNA"/>
</dbReference>
<gene>
    <name evidence="3" type="ORF">C5746_00150</name>
    <name evidence="4" type="ORF">C5746_21935</name>
    <name evidence="5" type="ORF">C5746_39695</name>
    <name evidence="6" type="ORF">C5746_39835</name>
    <name evidence="7" type="ORF">C5746_39915</name>
    <name evidence="8" type="ORF">C5746_40400</name>
    <name evidence="9" type="ORF">C5746_43085</name>
</gene>
<feature type="compositionally biased region" description="Basic and acidic residues" evidence="1">
    <location>
        <begin position="466"/>
        <end position="479"/>
    </location>
</feature>
<dbReference type="KEGG" id="sata:C5746_39915"/>
<dbReference type="Pfam" id="PF13546">
    <property type="entry name" value="DDE_5"/>
    <property type="match status" value="1"/>
</dbReference>
<dbReference type="EMBL" id="CP027306">
    <property type="protein sequence ID" value="AXE82045.1"/>
    <property type="molecule type" value="Genomic_DNA"/>
</dbReference>
<evidence type="ECO:0000313" key="8">
    <source>
        <dbReference type="EMBL" id="AXE82116.1"/>
    </source>
</evidence>
<dbReference type="EMBL" id="CP027306">
    <property type="protein sequence ID" value="AXE82493.1"/>
    <property type="molecule type" value="Genomic_DNA"/>
</dbReference>
<dbReference type="RefSeq" id="WP_114242344.1">
    <property type="nucleotide sequence ID" value="NZ_BMRN01000169.1"/>
</dbReference>
<feature type="domain" description="Transposase IS701-like DDE" evidence="2">
    <location>
        <begin position="23"/>
        <end position="273"/>
    </location>
</feature>
<dbReference type="KEGG" id="sata:C5746_43085"/>
<evidence type="ECO:0000313" key="6">
    <source>
        <dbReference type="EMBL" id="AXE82045.1"/>
    </source>
</evidence>
<evidence type="ECO:0000313" key="10">
    <source>
        <dbReference type="Proteomes" id="UP000252698"/>
    </source>
</evidence>
<name>A0A2Z5JNM6_STRAR</name>
<feature type="region of interest" description="Disordered" evidence="1">
    <location>
        <begin position="407"/>
        <end position="479"/>
    </location>
</feature>
<evidence type="ECO:0000313" key="5">
    <source>
        <dbReference type="EMBL" id="AXE82029.1"/>
    </source>
</evidence>
<dbReference type="SUPFAM" id="SSF53098">
    <property type="entry name" value="Ribonuclease H-like"/>
    <property type="match status" value="1"/>
</dbReference>
<organism evidence="7 10">
    <name type="scientific">Streptomyces atratus</name>
    <dbReference type="NCBI Taxonomy" id="1893"/>
    <lineage>
        <taxon>Bacteria</taxon>
        <taxon>Bacillati</taxon>
        <taxon>Actinomycetota</taxon>
        <taxon>Actinomycetes</taxon>
        <taxon>Kitasatosporales</taxon>
        <taxon>Streptomycetaceae</taxon>
        <taxon>Streptomyces</taxon>
    </lineage>
</organism>
<sequence length="479" mass="53769">MDSLQDGAVRVEALAGLSRFRRELYECLTLRADALFELMDAVLCADGPVTSLPELSLSGVHRRGHGAMYDALAQGHINASRLRMALAGLRLPRGTDGQLSIALDVTPWPRPDAECSPERLHCHRPCRCDGVRQTIPGWPYQVAATLGGGRSSWTGPLDAVRLGPEDDPTEVTAAQIRDLVARLERAGQWHPGDLPVLFVLDSGYDIVRLTWLLREEPVRLLGRIRADRVMRAPAGKRRGTNPGRPPRHGAEFRLAQAATYPAPVQESAGVHDRFGQVLARCWGRLHPKLDRRGSWADHEGELPIVEGTLVHLAVEHLPGNRDPKPLWLWHSDPDATAHDVDRLWRIFLRRFDIEHTFRFFKQTLGLTRPRLRTPEQADRWVWLILAAYAQLRLARPLAEDLRRPWEKPLTPDQLTPGRVRRGYPRIRRTVGTPARAPKASHPGPGRPKGRTSTPAPRHPVGKKQRKTDMPRRGGAEQQP</sequence>
<dbReference type="KEGG" id="sata:C5746_39695"/>
<proteinExistence type="predicted"/>
<dbReference type="AlphaFoldDB" id="A0A2Z5JNM6"/>
<evidence type="ECO:0000259" key="2">
    <source>
        <dbReference type="Pfam" id="PF13546"/>
    </source>
</evidence>
<dbReference type="EMBL" id="CP027306">
    <property type="protein sequence ID" value="AXE75674.1"/>
    <property type="molecule type" value="Genomic_DNA"/>
</dbReference>
<dbReference type="InterPro" id="IPR038721">
    <property type="entry name" value="IS701-like_DDE_dom"/>
</dbReference>
<dbReference type="EMBL" id="CP027306">
    <property type="protein sequence ID" value="AXE82029.1"/>
    <property type="molecule type" value="Genomic_DNA"/>
</dbReference>
<dbReference type="Proteomes" id="UP000252698">
    <property type="component" value="Chromosome"/>
</dbReference>
<dbReference type="EMBL" id="CP027306">
    <property type="protein sequence ID" value="AXE82116.1"/>
    <property type="molecule type" value="Genomic_DNA"/>
</dbReference>
<evidence type="ECO:0000313" key="3">
    <source>
        <dbReference type="EMBL" id="AXE75674.1"/>
    </source>
</evidence>
<dbReference type="KEGG" id="sata:C5746_21935"/>
<dbReference type="InterPro" id="IPR012337">
    <property type="entry name" value="RNaseH-like_sf"/>
</dbReference>
<protein>
    <submittedName>
        <fullName evidence="7">Transposase</fullName>
    </submittedName>
</protein>
<feature type="compositionally biased region" description="Basic residues" evidence="1">
    <location>
        <begin position="418"/>
        <end position="428"/>
    </location>
</feature>
<dbReference type="GeneID" id="95524954"/>
<dbReference type="Gene3D" id="3.90.350.10">
    <property type="entry name" value="Transposase Inhibitor Protein From Tn5, Chain A, domain 1"/>
    <property type="match status" value="1"/>
</dbReference>
<evidence type="ECO:0000313" key="7">
    <source>
        <dbReference type="EMBL" id="AXE82050.1"/>
    </source>
</evidence>
<evidence type="ECO:0000313" key="4">
    <source>
        <dbReference type="EMBL" id="AXE79141.1"/>
    </source>
</evidence>
<dbReference type="KEGG" id="sata:C5746_40400"/>